<evidence type="ECO:0000313" key="2">
    <source>
        <dbReference type="Proteomes" id="UP000198393"/>
    </source>
</evidence>
<name>A0A239F0H9_EKHLU</name>
<dbReference type="Pfam" id="PF14054">
    <property type="entry name" value="DUF4249"/>
    <property type="match status" value="1"/>
</dbReference>
<dbReference type="PROSITE" id="PS51257">
    <property type="entry name" value="PROKAR_LIPOPROTEIN"/>
    <property type="match status" value="1"/>
</dbReference>
<evidence type="ECO:0008006" key="3">
    <source>
        <dbReference type="Google" id="ProtNLM"/>
    </source>
</evidence>
<dbReference type="Proteomes" id="UP000198393">
    <property type="component" value="Unassembled WGS sequence"/>
</dbReference>
<dbReference type="AlphaFoldDB" id="A0A239F0H9"/>
<dbReference type="OrthoDB" id="1117670at2"/>
<keyword evidence="2" id="KW-1185">Reference proteome</keyword>
<accession>A0A239F0H9</accession>
<proteinExistence type="predicted"/>
<dbReference type="InterPro" id="IPR025345">
    <property type="entry name" value="DUF4249"/>
</dbReference>
<reference evidence="1 2" key="1">
    <citation type="submission" date="2017-06" db="EMBL/GenBank/DDBJ databases">
        <authorList>
            <person name="Kim H.J."/>
            <person name="Triplett B.A."/>
        </authorList>
    </citation>
    <scope>NUCLEOTIDE SEQUENCE [LARGE SCALE GENOMIC DNA]</scope>
    <source>
        <strain evidence="1 2">DSM 19307</strain>
    </source>
</reference>
<dbReference type="RefSeq" id="WP_089355179.1">
    <property type="nucleotide sequence ID" value="NZ_FZPD01000001.1"/>
</dbReference>
<gene>
    <name evidence="1" type="ORF">SAMN05421640_0410</name>
</gene>
<evidence type="ECO:0000313" key="1">
    <source>
        <dbReference type="EMBL" id="SNS50038.1"/>
    </source>
</evidence>
<organism evidence="1 2">
    <name type="scientific">Ekhidna lutea</name>
    <dbReference type="NCBI Taxonomy" id="447679"/>
    <lineage>
        <taxon>Bacteria</taxon>
        <taxon>Pseudomonadati</taxon>
        <taxon>Bacteroidota</taxon>
        <taxon>Cytophagia</taxon>
        <taxon>Cytophagales</taxon>
        <taxon>Reichenbachiellaceae</taxon>
        <taxon>Ekhidna</taxon>
    </lineage>
</organism>
<sequence>MKKLAAILSVLILLSCEDDVNVDLNEADPVLAFDAWIYGKAEKQTINITRTNTYFDGSNPEGITGASVLVVDEDGTVFPFNEESPGVYSWLPASAKDSFGTVGKTYFLDVQIDGKQYGSVSRMGRVPEIDSITWRFEEGSFGLDDFYVAEFWSRDFEGQGDAYWIKSWVNGTYLNKPTEINVSFDGAFSPGGNADGLTFIQPIRDGINPIEFDENDEFVPPFTAPGEDSVFVEISSITPEAWFFWNQVIIQTDRPGSFGELFAPSLANVESNIQAEDDEKVVGFFCVSAVKSLGRKFTEDAIREVPE</sequence>
<dbReference type="EMBL" id="FZPD01000001">
    <property type="protein sequence ID" value="SNS50038.1"/>
    <property type="molecule type" value="Genomic_DNA"/>
</dbReference>
<protein>
    <recommendedName>
        <fullName evidence="3">DUF4249 domain-containing protein</fullName>
    </recommendedName>
</protein>